<dbReference type="EMBL" id="KK100613">
    <property type="protein sequence ID" value="KIZ04747.1"/>
    <property type="molecule type" value="Genomic_DNA"/>
</dbReference>
<evidence type="ECO:0000313" key="2">
    <source>
        <dbReference type="Proteomes" id="UP000054498"/>
    </source>
</evidence>
<keyword evidence="2" id="KW-1185">Reference proteome</keyword>
<protein>
    <submittedName>
        <fullName evidence="1">Uncharacterized protein</fullName>
    </submittedName>
</protein>
<proteinExistence type="predicted"/>
<dbReference type="GeneID" id="25736096"/>
<accession>A0A0D2MW95</accession>
<dbReference type="AlphaFoldDB" id="A0A0D2MW95"/>
<gene>
    <name evidence="1" type="ORF">MNEG_3218</name>
</gene>
<sequence length="276" mass="28159">MRDVSVSLGGASLKAQTRQDVLRAAEEQRAARSDARLKQRAATTIQRGWRGAVARRRSRAAWLSEWMQRYAGTAAPAPGAGLVPAVEVERAVQLLLAALLPAPASASRLTLERGGTLPLQQQPEQRRAAAALTALLTRSLRSIDPATNYLGGPAAADTSQPLRLGLLCCAVIAPGCGGPPDLVLDAAVARLLELLLLPGAGVGGGSAVVDAVRRDLMAAVAKRPWPLLAAARRVAARMAAAGEGDSGTGGAGAAQALPASISNSAGEQRAVSASLA</sequence>
<reference evidence="1 2" key="1">
    <citation type="journal article" date="2013" name="BMC Genomics">
        <title>Reconstruction of the lipid metabolism for the microalga Monoraphidium neglectum from its genome sequence reveals characteristics suitable for biofuel production.</title>
        <authorList>
            <person name="Bogen C."/>
            <person name="Al-Dilaimi A."/>
            <person name="Albersmeier A."/>
            <person name="Wichmann J."/>
            <person name="Grundmann M."/>
            <person name="Rupp O."/>
            <person name="Lauersen K.J."/>
            <person name="Blifernez-Klassen O."/>
            <person name="Kalinowski J."/>
            <person name="Goesmann A."/>
            <person name="Mussgnug J.H."/>
            <person name="Kruse O."/>
        </authorList>
    </citation>
    <scope>NUCLEOTIDE SEQUENCE [LARGE SCALE GENOMIC DNA]</scope>
    <source>
        <strain evidence="1 2">SAG 48.87</strain>
    </source>
</reference>
<organism evidence="1 2">
    <name type="scientific">Monoraphidium neglectum</name>
    <dbReference type="NCBI Taxonomy" id="145388"/>
    <lineage>
        <taxon>Eukaryota</taxon>
        <taxon>Viridiplantae</taxon>
        <taxon>Chlorophyta</taxon>
        <taxon>core chlorophytes</taxon>
        <taxon>Chlorophyceae</taxon>
        <taxon>CS clade</taxon>
        <taxon>Sphaeropleales</taxon>
        <taxon>Selenastraceae</taxon>
        <taxon>Monoraphidium</taxon>
    </lineage>
</organism>
<dbReference type="Proteomes" id="UP000054498">
    <property type="component" value="Unassembled WGS sequence"/>
</dbReference>
<dbReference type="STRING" id="145388.A0A0D2MW95"/>
<dbReference type="KEGG" id="mng:MNEG_3218"/>
<evidence type="ECO:0000313" key="1">
    <source>
        <dbReference type="EMBL" id="KIZ04747.1"/>
    </source>
</evidence>
<dbReference type="RefSeq" id="XP_013903766.1">
    <property type="nucleotide sequence ID" value="XM_014048312.1"/>
</dbReference>
<name>A0A0D2MW95_9CHLO</name>